<organism evidence="2 3">
    <name type="scientific">Pleuronectes platessa</name>
    <name type="common">European plaice</name>
    <dbReference type="NCBI Taxonomy" id="8262"/>
    <lineage>
        <taxon>Eukaryota</taxon>
        <taxon>Metazoa</taxon>
        <taxon>Chordata</taxon>
        <taxon>Craniata</taxon>
        <taxon>Vertebrata</taxon>
        <taxon>Euteleostomi</taxon>
        <taxon>Actinopterygii</taxon>
        <taxon>Neopterygii</taxon>
        <taxon>Teleostei</taxon>
        <taxon>Neoteleostei</taxon>
        <taxon>Acanthomorphata</taxon>
        <taxon>Carangaria</taxon>
        <taxon>Pleuronectiformes</taxon>
        <taxon>Pleuronectoidei</taxon>
        <taxon>Pleuronectidae</taxon>
        <taxon>Pleuronectes</taxon>
    </lineage>
</organism>
<sequence length="185" mass="20809">MALSVWKQDSLLKVLTSTLLYTWHTLGEEACQCIFCFMCPVNCTFAGFFSTSNMSCELPDRQESIPGAARVNPSMAIVFVLTESIVMSGMRVVLVVSRSSWMFFIDAISLWLLSNFFPGVFTGFFEMVMSIVSEIVPRGLIYNRCVRKVLDSEVTKSDGKVFADFLLCAWRPLCLHPRSCLVNPN</sequence>
<accession>A0A9N7TQE0</accession>
<feature type="transmembrane region" description="Helical" evidence="1">
    <location>
        <begin position="101"/>
        <end position="125"/>
    </location>
</feature>
<protein>
    <submittedName>
        <fullName evidence="2">Uncharacterized protein</fullName>
    </submittedName>
</protein>
<keyword evidence="3" id="KW-1185">Reference proteome</keyword>
<feature type="transmembrane region" description="Helical" evidence="1">
    <location>
        <begin position="75"/>
        <end position="95"/>
    </location>
</feature>
<feature type="non-terminal residue" evidence="2">
    <location>
        <position position="185"/>
    </location>
</feature>
<reference evidence="2" key="1">
    <citation type="submission" date="2020-03" db="EMBL/GenBank/DDBJ databases">
        <authorList>
            <person name="Weist P."/>
        </authorList>
    </citation>
    <scope>NUCLEOTIDE SEQUENCE</scope>
</reference>
<dbReference type="EMBL" id="CADEAL010000256">
    <property type="protein sequence ID" value="CAB1417245.1"/>
    <property type="molecule type" value="Genomic_DNA"/>
</dbReference>
<evidence type="ECO:0000313" key="3">
    <source>
        <dbReference type="Proteomes" id="UP001153269"/>
    </source>
</evidence>
<proteinExistence type="predicted"/>
<evidence type="ECO:0000313" key="2">
    <source>
        <dbReference type="EMBL" id="CAB1417245.1"/>
    </source>
</evidence>
<dbReference type="Proteomes" id="UP001153269">
    <property type="component" value="Unassembled WGS sequence"/>
</dbReference>
<keyword evidence="1" id="KW-0812">Transmembrane</keyword>
<comment type="caution">
    <text evidence="2">The sequence shown here is derived from an EMBL/GenBank/DDBJ whole genome shotgun (WGS) entry which is preliminary data.</text>
</comment>
<evidence type="ECO:0000256" key="1">
    <source>
        <dbReference type="SAM" id="Phobius"/>
    </source>
</evidence>
<gene>
    <name evidence="2" type="ORF">PLEPLA_LOCUS5047</name>
</gene>
<keyword evidence="1" id="KW-1133">Transmembrane helix</keyword>
<name>A0A9N7TQE0_PLEPL</name>
<dbReference type="AlphaFoldDB" id="A0A9N7TQE0"/>
<keyword evidence="1" id="KW-0472">Membrane</keyword>